<reference evidence="3 4" key="1">
    <citation type="submission" date="2019-09" db="EMBL/GenBank/DDBJ databases">
        <title>NBRP : Genome information of microbial organism related human and environment.</title>
        <authorList>
            <person name="Hattori M."/>
            <person name="Oshima K."/>
            <person name="Inaba H."/>
            <person name="Suda W."/>
            <person name="Sakamoto M."/>
            <person name="Iino T."/>
            <person name="Kitahara M."/>
            <person name="Oshida Y."/>
            <person name="Iida T."/>
            <person name="Kudo T."/>
            <person name="Itoh T."/>
            <person name="Ohkuma M."/>
        </authorList>
    </citation>
    <scope>NUCLEOTIDE SEQUENCE [LARGE SCALE GENOMIC DNA]</scope>
    <source>
        <strain evidence="3 4">Q-1</strain>
    </source>
</reference>
<dbReference type="RefSeq" id="WP_313978480.1">
    <property type="nucleotide sequence ID" value="NZ_BKCN01000001.1"/>
</dbReference>
<evidence type="ECO:0000259" key="2">
    <source>
        <dbReference type="Pfam" id="PF12704"/>
    </source>
</evidence>
<organism evidence="3 4">
    <name type="scientific">Iodidimonas nitroreducens</name>
    <dbReference type="NCBI Taxonomy" id="1236968"/>
    <lineage>
        <taxon>Bacteria</taxon>
        <taxon>Pseudomonadati</taxon>
        <taxon>Pseudomonadota</taxon>
        <taxon>Alphaproteobacteria</taxon>
        <taxon>Iodidimonadales</taxon>
        <taxon>Iodidimonadaceae</taxon>
        <taxon>Iodidimonas</taxon>
    </lineage>
</organism>
<comment type="caution">
    <text evidence="3">The sequence shown here is derived from an EMBL/GenBank/DDBJ whole genome shotgun (WGS) entry which is preliminary data.</text>
</comment>
<sequence length="333" mass="37798">MRNAVVNQSGLYLTSSSPSIPGKLESATPIGLGHIKTFEDLMFNASEISVAEHFDTVFDIDVIAGRWFSAERSLDFYKTDDQSGAIRSVVITRSTVEKLGLETPEKALGEIITFFDIASGLTPLRIIGVVDNLYFGDLNAERFYFFVMPDKFKNKSYYIKTDHSLDIPEFKNTVIQRLPSFKDIEEISINTLKFHYNQMQSEKKNNIEIVIISTVMFMLVAVTGLFSMIYRSMIKSIKEICIRRLMGADVFSVTLFIIRKYIYNILLACTLGSFAAYAWNANWLNERIDSVDISITHFMTSYLIVIISCISVFSVIYTIISNISVLKTLNINE</sequence>
<accession>A0A5A7N4V2</accession>
<keyword evidence="1" id="KW-0472">Membrane</keyword>
<dbReference type="GO" id="GO:0022857">
    <property type="term" value="F:transmembrane transporter activity"/>
    <property type="evidence" value="ECO:0007669"/>
    <property type="project" value="TreeGrafter"/>
</dbReference>
<dbReference type="InterPro" id="IPR050250">
    <property type="entry name" value="Macrolide_Exporter_MacB"/>
</dbReference>
<keyword evidence="1" id="KW-0812">Transmembrane</keyword>
<keyword evidence="4" id="KW-1185">Reference proteome</keyword>
<dbReference type="Proteomes" id="UP000324996">
    <property type="component" value="Unassembled WGS sequence"/>
</dbReference>
<evidence type="ECO:0000256" key="1">
    <source>
        <dbReference type="SAM" id="Phobius"/>
    </source>
</evidence>
<gene>
    <name evidence="3" type="ORF">JCM17846_04660</name>
</gene>
<dbReference type="GO" id="GO:0005886">
    <property type="term" value="C:plasma membrane"/>
    <property type="evidence" value="ECO:0007669"/>
    <property type="project" value="UniProtKB-SubCell"/>
</dbReference>
<dbReference type="PANTHER" id="PTHR30572:SF18">
    <property type="entry name" value="ABC-TYPE MACROLIDE FAMILY EXPORT SYSTEM PERMEASE COMPONENT 2"/>
    <property type="match status" value="1"/>
</dbReference>
<feature type="transmembrane region" description="Helical" evidence="1">
    <location>
        <begin position="299"/>
        <end position="320"/>
    </location>
</feature>
<keyword evidence="1" id="KW-1133">Transmembrane helix</keyword>
<feature type="domain" description="MacB-like periplasmic core" evidence="2">
    <location>
        <begin position="21"/>
        <end position="171"/>
    </location>
</feature>
<evidence type="ECO:0000313" key="4">
    <source>
        <dbReference type="Proteomes" id="UP000324996"/>
    </source>
</evidence>
<protein>
    <recommendedName>
        <fullName evidence="2">MacB-like periplasmic core domain-containing protein</fullName>
    </recommendedName>
</protein>
<proteinExistence type="predicted"/>
<feature type="transmembrane region" description="Helical" evidence="1">
    <location>
        <begin position="261"/>
        <end position="279"/>
    </location>
</feature>
<evidence type="ECO:0000313" key="3">
    <source>
        <dbReference type="EMBL" id="GER02784.1"/>
    </source>
</evidence>
<feature type="transmembrane region" description="Helical" evidence="1">
    <location>
        <begin position="209"/>
        <end position="230"/>
    </location>
</feature>
<dbReference type="AlphaFoldDB" id="A0A5A7N4V2"/>
<dbReference type="Pfam" id="PF12704">
    <property type="entry name" value="MacB_PCD"/>
    <property type="match status" value="1"/>
</dbReference>
<dbReference type="EMBL" id="BKCN01000001">
    <property type="protein sequence ID" value="GER02784.1"/>
    <property type="molecule type" value="Genomic_DNA"/>
</dbReference>
<dbReference type="InterPro" id="IPR025857">
    <property type="entry name" value="MacB_PCD"/>
</dbReference>
<name>A0A5A7N4V2_9PROT</name>
<dbReference type="PANTHER" id="PTHR30572">
    <property type="entry name" value="MEMBRANE COMPONENT OF TRANSPORTER-RELATED"/>
    <property type="match status" value="1"/>
</dbReference>